<name>A0ABN7XB16_GIGMA</name>
<feature type="non-terminal residue" evidence="1">
    <location>
        <position position="118"/>
    </location>
</feature>
<dbReference type="Proteomes" id="UP000789901">
    <property type="component" value="Unassembled WGS sequence"/>
</dbReference>
<reference evidence="1 2" key="1">
    <citation type="submission" date="2021-06" db="EMBL/GenBank/DDBJ databases">
        <authorList>
            <person name="Kallberg Y."/>
            <person name="Tangrot J."/>
            <person name="Rosling A."/>
        </authorList>
    </citation>
    <scope>NUCLEOTIDE SEQUENCE [LARGE SCALE GENOMIC DNA]</scope>
    <source>
        <strain evidence="1 2">120-4 pot B 10/14</strain>
    </source>
</reference>
<gene>
    <name evidence="1" type="ORF">GMARGA_LOCUS41257</name>
</gene>
<evidence type="ECO:0000313" key="1">
    <source>
        <dbReference type="EMBL" id="CAG8852436.1"/>
    </source>
</evidence>
<evidence type="ECO:0000313" key="2">
    <source>
        <dbReference type="Proteomes" id="UP000789901"/>
    </source>
</evidence>
<protein>
    <submittedName>
        <fullName evidence="1">18342_t:CDS:1</fullName>
    </submittedName>
</protein>
<accession>A0ABN7XB16</accession>
<keyword evidence="2" id="KW-1185">Reference proteome</keyword>
<dbReference type="EMBL" id="CAJVQB010111915">
    <property type="protein sequence ID" value="CAG8852436.1"/>
    <property type="molecule type" value="Genomic_DNA"/>
</dbReference>
<organism evidence="1 2">
    <name type="scientific">Gigaspora margarita</name>
    <dbReference type="NCBI Taxonomy" id="4874"/>
    <lineage>
        <taxon>Eukaryota</taxon>
        <taxon>Fungi</taxon>
        <taxon>Fungi incertae sedis</taxon>
        <taxon>Mucoromycota</taxon>
        <taxon>Glomeromycotina</taxon>
        <taxon>Glomeromycetes</taxon>
        <taxon>Diversisporales</taxon>
        <taxon>Gigasporaceae</taxon>
        <taxon>Gigaspora</taxon>
    </lineage>
</organism>
<comment type="caution">
    <text evidence="1">The sequence shown here is derived from an EMBL/GenBank/DDBJ whole genome shotgun (WGS) entry which is preliminary data.</text>
</comment>
<sequence length="118" mass="13762">MEYNIHSNNDSINEDILSVLKDLDDTFFVDYSDSEDEEFNTVLDDELISDNDIPDIPLNKLNEFNFCSCRSKQSCFEKIGYKRFLACRAEFESLEKNIRNMVIKGQLLAFQGNKNTDR</sequence>
<proteinExistence type="predicted"/>